<sequence>MDKPHIDPNTNLPTEEYTKSISEFMTLVMNMVVLANLRFKKSHNGISKSINRMMYSMLRTGYSTYRTSYTWWSPRKKHFELLSLSMMTIPQLPTTCPEFE</sequence>
<comment type="caution">
    <text evidence="1">The sequence shown here is derived from an EMBL/GenBank/DDBJ whole genome shotgun (WGS) entry which is preliminary data.</text>
</comment>
<protein>
    <submittedName>
        <fullName evidence="1">Uncharacterized protein</fullName>
    </submittedName>
</protein>
<gene>
    <name evidence="1" type="primary">A05p038610.1_BraROA</name>
    <name evidence="1" type="ORF">IGI04_020003</name>
</gene>
<organism evidence="1 2">
    <name type="scientific">Brassica rapa subsp. trilocularis</name>
    <dbReference type="NCBI Taxonomy" id="1813537"/>
    <lineage>
        <taxon>Eukaryota</taxon>
        <taxon>Viridiplantae</taxon>
        <taxon>Streptophyta</taxon>
        <taxon>Embryophyta</taxon>
        <taxon>Tracheophyta</taxon>
        <taxon>Spermatophyta</taxon>
        <taxon>Magnoliopsida</taxon>
        <taxon>eudicotyledons</taxon>
        <taxon>Gunneridae</taxon>
        <taxon>Pentapetalae</taxon>
        <taxon>rosids</taxon>
        <taxon>malvids</taxon>
        <taxon>Brassicales</taxon>
        <taxon>Brassicaceae</taxon>
        <taxon>Brassiceae</taxon>
        <taxon>Brassica</taxon>
    </lineage>
</organism>
<dbReference type="Proteomes" id="UP000823674">
    <property type="component" value="Chromosome A05"/>
</dbReference>
<name>A0ABQ7MKW3_BRACM</name>
<evidence type="ECO:0000313" key="2">
    <source>
        <dbReference type="Proteomes" id="UP000823674"/>
    </source>
</evidence>
<proteinExistence type="predicted"/>
<reference evidence="1 2" key="1">
    <citation type="submission" date="2021-03" db="EMBL/GenBank/DDBJ databases">
        <authorList>
            <person name="King G.J."/>
            <person name="Bancroft I."/>
            <person name="Baten A."/>
            <person name="Bloomfield J."/>
            <person name="Borpatragohain P."/>
            <person name="He Z."/>
            <person name="Irish N."/>
            <person name="Irwin J."/>
            <person name="Liu K."/>
            <person name="Mauleon R.P."/>
            <person name="Moore J."/>
            <person name="Morris R."/>
            <person name="Ostergaard L."/>
            <person name="Wang B."/>
            <person name="Wells R."/>
        </authorList>
    </citation>
    <scope>NUCLEOTIDE SEQUENCE [LARGE SCALE GENOMIC DNA]</scope>
    <source>
        <strain evidence="1">R-o-18</strain>
        <tissue evidence="1">Leaf</tissue>
    </source>
</reference>
<keyword evidence="2" id="KW-1185">Reference proteome</keyword>
<evidence type="ECO:0000313" key="1">
    <source>
        <dbReference type="EMBL" id="KAG5398189.1"/>
    </source>
</evidence>
<dbReference type="EMBL" id="JADBGQ010000005">
    <property type="protein sequence ID" value="KAG5398189.1"/>
    <property type="molecule type" value="Genomic_DNA"/>
</dbReference>
<accession>A0ABQ7MKW3</accession>